<proteinExistence type="inferred from homology"/>
<evidence type="ECO:0000256" key="5">
    <source>
        <dbReference type="ARBA" id="ARBA00022801"/>
    </source>
</evidence>
<dbReference type="GO" id="GO:0008496">
    <property type="term" value="F:mannan endo-1,6-alpha-mannosidase activity"/>
    <property type="evidence" value="ECO:0007669"/>
    <property type="project" value="UniProtKB-EC"/>
</dbReference>
<dbReference type="AlphaFoldDB" id="A0A1Y2B3G9"/>
<protein>
    <recommendedName>
        <fullName evidence="3">mannan endo-1,6-alpha-mannosidase</fullName>
        <ecNumber evidence="3">3.2.1.101</ecNumber>
    </recommendedName>
</protein>
<feature type="chain" id="PRO_5013028175" description="mannan endo-1,6-alpha-mannosidase" evidence="10">
    <location>
        <begin position="21"/>
        <end position="625"/>
    </location>
</feature>
<evidence type="ECO:0000256" key="4">
    <source>
        <dbReference type="ARBA" id="ARBA00022729"/>
    </source>
</evidence>
<name>A0A1Y2B3G9_9FUNG</name>
<keyword evidence="4 10" id="KW-0732">Signal</keyword>
<dbReference type="EC" id="3.2.1.101" evidence="3"/>
<dbReference type="InterPro" id="IPR005198">
    <property type="entry name" value="Glyco_hydro_76"/>
</dbReference>
<evidence type="ECO:0000256" key="7">
    <source>
        <dbReference type="ARBA" id="ARBA00023295"/>
    </source>
</evidence>
<gene>
    <name evidence="11" type="ORF">BCR33DRAFT_724785</name>
</gene>
<comment type="similarity">
    <text evidence="2">Belongs to the glycosyl hydrolase 76 family.</text>
</comment>
<evidence type="ECO:0000313" key="12">
    <source>
        <dbReference type="Proteomes" id="UP000193642"/>
    </source>
</evidence>
<feature type="signal peptide" evidence="10">
    <location>
        <begin position="1"/>
        <end position="20"/>
    </location>
</feature>
<evidence type="ECO:0000256" key="3">
    <source>
        <dbReference type="ARBA" id="ARBA00012350"/>
    </source>
</evidence>
<dbReference type="OrthoDB" id="4187847at2759"/>
<keyword evidence="9" id="KW-1133">Transmembrane helix</keyword>
<dbReference type="PANTHER" id="PTHR12145">
    <property type="entry name" value="MANNAN ENDO-1,6-ALPHA-MANNOSIDASE DCW1"/>
    <property type="match status" value="1"/>
</dbReference>
<evidence type="ECO:0000256" key="8">
    <source>
        <dbReference type="SAM" id="MobiDB-lite"/>
    </source>
</evidence>
<accession>A0A1Y2B3G9</accession>
<keyword evidence="5" id="KW-0378">Hydrolase</keyword>
<dbReference type="GO" id="GO:0016052">
    <property type="term" value="P:carbohydrate catabolic process"/>
    <property type="evidence" value="ECO:0007669"/>
    <property type="project" value="InterPro"/>
</dbReference>
<evidence type="ECO:0000313" key="11">
    <source>
        <dbReference type="EMBL" id="ORY29274.1"/>
    </source>
</evidence>
<evidence type="ECO:0000256" key="9">
    <source>
        <dbReference type="SAM" id="Phobius"/>
    </source>
</evidence>
<keyword evidence="7 11" id="KW-0326">Glycosidase</keyword>
<evidence type="ECO:0000256" key="1">
    <source>
        <dbReference type="ARBA" id="ARBA00001452"/>
    </source>
</evidence>
<comment type="catalytic activity">
    <reaction evidence="1">
        <text>Random hydrolysis of (1-&gt;6)-alpha-D-mannosidic linkages in unbranched (1-&gt;6)-mannans.</text>
        <dbReference type="EC" id="3.2.1.101"/>
    </reaction>
</comment>
<dbReference type="SUPFAM" id="SSF48208">
    <property type="entry name" value="Six-hairpin glycosidases"/>
    <property type="match status" value="1"/>
</dbReference>
<dbReference type="Gene3D" id="1.50.10.20">
    <property type="match status" value="1"/>
</dbReference>
<evidence type="ECO:0000256" key="10">
    <source>
        <dbReference type="SAM" id="SignalP"/>
    </source>
</evidence>
<keyword evidence="9" id="KW-0472">Membrane</keyword>
<dbReference type="Pfam" id="PF03663">
    <property type="entry name" value="Glyco_hydro_76"/>
    <property type="match status" value="1"/>
</dbReference>
<reference evidence="11 12" key="1">
    <citation type="submission" date="2016-07" db="EMBL/GenBank/DDBJ databases">
        <title>Pervasive Adenine N6-methylation of Active Genes in Fungi.</title>
        <authorList>
            <consortium name="DOE Joint Genome Institute"/>
            <person name="Mondo S.J."/>
            <person name="Dannebaum R.O."/>
            <person name="Kuo R.C."/>
            <person name="Labutti K."/>
            <person name="Haridas S."/>
            <person name="Kuo A."/>
            <person name="Salamov A."/>
            <person name="Ahrendt S.R."/>
            <person name="Lipzen A."/>
            <person name="Sullivan W."/>
            <person name="Andreopoulos W.B."/>
            <person name="Clum A."/>
            <person name="Lindquist E."/>
            <person name="Daum C."/>
            <person name="Ramamoorthy G.K."/>
            <person name="Gryganskyi A."/>
            <person name="Culley D."/>
            <person name="Magnuson J.K."/>
            <person name="James T.Y."/>
            <person name="O'Malley M.A."/>
            <person name="Stajich J.E."/>
            <person name="Spatafora J.W."/>
            <person name="Visel A."/>
            <person name="Grigoriev I.V."/>
        </authorList>
    </citation>
    <scope>NUCLEOTIDE SEQUENCE [LARGE SCALE GENOMIC DNA]</scope>
    <source>
        <strain evidence="11 12">JEL800</strain>
    </source>
</reference>
<dbReference type="Proteomes" id="UP000193642">
    <property type="component" value="Unassembled WGS sequence"/>
</dbReference>
<dbReference type="EMBL" id="MCGO01000089">
    <property type="protein sequence ID" value="ORY29274.1"/>
    <property type="molecule type" value="Genomic_DNA"/>
</dbReference>
<dbReference type="PANTHER" id="PTHR12145:SF36">
    <property type="entry name" value="MANNAN ENDO-1,6-ALPHA-MANNOSIDASE DCW1"/>
    <property type="match status" value="1"/>
</dbReference>
<feature type="region of interest" description="Disordered" evidence="8">
    <location>
        <begin position="500"/>
        <end position="625"/>
    </location>
</feature>
<feature type="compositionally biased region" description="Polar residues" evidence="8">
    <location>
        <begin position="577"/>
        <end position="587"/>
    </location>
</feature>
<sequence length="625" mass="68530">MKLGSTAVTAAAIAVSVASAQQTVNFLDLNSIMNALTAAMGPLAMYFDANSNQGAWIEKYIFTDGKSHDGVQWHESGMYWDLFYQYMQLSPNDTYVDWVDGNMQISIGLNADYLDGKSVATISTGRWNDDIAWWGLAIMTAAEATNGLGKVNPKVLVENGAGNPLYLSVANNTYYEMFYSWDDTCGGGIFWSINHSFNPEHPNQQYYKSAITNAQHMELGARLYRMTKDPSYIVAFDRVNTWIKNTPGLFDPKTFSLTDGIDNRYCAPTDFDKVTGAIIYRSYHTGTIISALSIMYGATGSQQYLDEAHSHFAWLDRTFTRDGGVLYDPSDATKPDAFLWHVYKGLADLYAATTDATVKARVTVILQMSAVDLFGTCDAAWNCMRKLDVSVGHTLLDGTSVRDQFSVVAVLEAVAVVAGVNVKTKVVQAPLATATVGSDSGGGKGGNTLLYVGVGVGAAAVLIIAVIGVLVWKRKKAAVDARGHFGGDVKRREYEDGEMYTRGQEYRRQDAAKQVPRGLPQYSDKQQYGANPVYNNSRKNSEGRIVDVPIQGGPQYQHSPRPKSPGRIVVQDGMQGPYQQEPNHQATFQQPQFQQNPYQQGPSQQSQGPRSNSRARSETPGRVAA</sequence>
<keyword evidence="6" id="KW-0325">Glycoprotein</keyword>
<dbReference type="STRING" id="329046.A0A1Y2B3G9"/>
<feature type="compositionally biased region" description="Low complexity" evidence="8">
    <location>
        <begin position="588"/>
        <end position="614"/>
    </location>
</feature>
<comment type="caution">
    <text evidence="11">The sequence shown here is derived from an EMBL/GenBank/DDBJ whole genome shotgun (WGS) entry which is preliminary data.</text>
</comment>
<dbReference type="InterPro" id="IPR008928">
    <property type="entry name" value="6-hairpin_glycosidase_sf"/>
</dbReference>
<organism evidence="11 12">
    <name type="scientific">Rhizoclosmatium globosum</name>
    <dbReference type="NCBI Taxonomy" id="329046"/>
    <lineage>
        <taxon>Eukaryota</taxon>
        <taxon>Fungi</taxon>
        <taxon>Fungi incertae sedis</taxon>
        <taxon>Chytridiomycota</taxon>
        <taxon>Chytridiomycota incertae sedis</taxon>
        <taxon>Chytridiomycetes</taxon>
        <taxon>Chytridiales</taxon>
        <taxon>Chytriomycetaceae</taxon>
        <taxon>Rhizoclosmatium</taxon>
    </lineage>
</organism>
<evidence type="ECO:0000256" key="2">
    <source>
        <dbReference type="ARBA" id="ARBA00009699"/>
    </source>
</evidence>
<keyword evidence="9" id="KW-0812">Transmembrane</keyword>
<dbReference type="GO" id="GO:0009272">
    <property type="term" value="P:fungal-type cell wall biogenesis"/>
    <property type="evidence" value="ECO:0007669"/>
    <property type="project" value="TreeGrafter"/>
</dbReference>
<evidence type="ECO:0000256" key="6">
    <source>
        <dbReference type="ARBA" id="ARBA00023180"/>
    </source>
</evidence>
<keyword evidence="12" id="KW-1185">Reference proteome</keyword>
<feature type="compositionally biased region" description="Polar residues" evidence="8">
    <location>
        <begin position="523"/>
        <end position="538"/>
    </location>
</feature>
<feature type="transmembrane region" description="Helical" evidence="9">
    <location>
        <begin position="449"/>
        <end position="472"/>
    </location>
</feature>
<dbReference type="InterPro" id="IPR014480">
    <property type="entry name" value="Mannan-1_6-alpha_mannosidase"/>
</dbReference>